<organism evidence="1 2">
    <name type="scientific">Octopus vulgaris</name>
    <name type="common">Common octopus</name>
    <dbReference type="NCBI Taxonomy" id="6645"/>
    <lineage>
        <taxon>Eukaryota</taxon>
        <taxon>Metazoa</taxon>
        <taxon>Spiralia</taxon>
        <taxon>Lophotrochozoa</taxon>
        <taxon>Mollusca</taxon>
        <taxon>Cephalopoda</taxon>
        <taxon>Coleoidea</taxon>
        <taxon>Octopodiformes</taxon>
        <taxon>Octopoda</taxon>
        <taxon>Incirrata</taxon>
        <taxon>Octopodidae</taxon>
        <taxon>Octopus</taxon>
    </lineage>
</organism>
<name>A0AA36C0D9_OCTVU</name>
<gene>
    <name evidence="1" type="ORF">OCTVUL_1B014179</name>
</gene>
<reference evidence="1" key="1">
    <citation type="submission" date="2023-08" db="EMBL/GenBank/DDBJ databases">
        <authorList>
            <person name="Alioto T."/>
            <person name="Alioto T."/>
            <person name="Gomez Garrido J."/>
        </authorList>
    </citation>
    <scope>NUCLEOTIDE SEQUENCE</scope>
</reference>
<sequence length="138" mass="15773">MCLITEKIDGDQVNILESVSLLNLDSGLRFPSITSETNKEIFSNELINKLEYRGGDGDGGGRRREIMNNIYEIPRHIEEETSEDYEILGLKDNPKYLLLRRDDNEVFAVLGLDVSDNSLMVFGIIPGRQSFAFFYFDK</sequence>
<proteinExistence type="predicted"/>
<dbReference type="Proteomes" id="UP001162480">
    <property type="component" value="Chromosome 28"/>
</dbReference>
<protein>
    <submittedName>
        <fullName evidence="1">Uncharacterized protein</fullName>
    </submittedName>
</protein>
<keyword evidence="2" id="KW-1185">Reference proteome</keyword>
<evidence type="ECO:0000313" key="1">
    <source>
        <dbReference type="EMBL" id="CAI9743157.1"/>
    </source>
</evidence>
<dbReference type="EMBL" id="OX597841">
    <property type="protein sequence ID" value="CAI9743157.1"/>
    <property type="molecule type" value="Genomic_DNA"/>
</dbReference>
<accession>A0AA36C0D9</accession>
<dbReference type="AlphaFoldDB" id="A0AA36C0D9"/>
<evidence type="ECO:0000313" key="2">
    <source>
        <dbReference type="Proteomes" id="UP001162480"/>
    </source>
</evidence>